<reference evidence="12" key="1">
    <citation type="journal article" name="DNA Res.">
        <title>The physiological potential of anammox bacteria as revealed by their core genome structure.</title>
        <authorList>
            <person name="Okubo T."/>
            <person name="Toyoda A."/>
            <person name="Fukuhara K."/>
            <person name="Uchiyama I."/>
            <person name="Harigaya Y."/>
            <person name="Kuroiwa M."/>
            <person name="Suzuki T."/>
            <person name="Murakami Y."/>
            <person name="Suwa Y."/>
            <person name="Takami H."/>
        </authorList>
    </citation>
    <scope>NUCLEOTIDE SEQUENCE</scope>
    <source>
        <strain evidence="12">317325-2</strain>
    </source>
</reference>
<feature type="region of interest" description="Disordered" evidence="11">
    <location>
        <begin position="136"/>
        <end position="180"/>
    </location>
</feature>
<keyword evidence="7 10" id="KW-0283">Flagellar rotation</keyword>
<keyword evidence="4 10" id="KW-1003">Cell membrane</keyword>
<keyword evidence="6 10" id="KW-0812">Transmembrane</keyword>
<keyword evidence="12" id="KW-0282">Flagellum</keyword>
<keyword evidence="12" id="KW-0966">Cell projection</keyword>
<feature type="compositionally biased region" description="Basic and acidic residues" evidence="11">
    <location>
        <begin position="136"/>
        <end position="147"/>
    </location>
</feature>
<dbReference type="Proteomes" id="UP000662873">
    <property type="component" value="Chromosome"/>
</dbReference>
<evidence type="ECO:0000256" key="5">
    <source>
        <dbReference type="ARBA" id="ARBA00022500"/>
    </source>
</evidence>
<gene>
    <name evidence="12" type="ORF">NPRO_17870</name>
</gene>
<protein>
    <recommendedName>
        <fullName evidence="10">Flagellar protein FliL</fullName>
    </recommendedName>
</protein>
<dbReference type="PANTHER" id="PTHR35091:SF2">
    <property type="entry name" value="FLAGELLAR PROTEIN FLIL"/>
    <property type="match status" value="1"/>
</dbReference>
<evidence type="ECO:0000256" key="1">
    <source>
        <dbReference type="ARBA" id="ARBA00002254"/>
    </source>
</evidence>
<evidence type="ECO:0000256" key="6">
    <source>
        <dbReference type="ARBA" id="ARBA00022692"/>
    </source>
</evidence>
<dbReference type="AlphaFoldDB" id="A0A809RWE4"/>
<comment type="similarity">
    <text evidence="3 10">Belongs to the FliL family.</text>
</comment>
<evidence type="ECO:0000256" key="3">
    <source>
        <dbReference type="ARBA" id="ARBA00008281"/>
    </source>
</evidence>
<evidence type="ECO:0000256" key="4">
    <source>
        <dbReference type="ARBA" id="ARBA00022475"/>
    </source>
</evidence>
<dbReference type="KEGG" id="npy:NPRO_17870"/>
<dbReference type="GO" id="GO:0006935">
    <property type="term" value="P:chemotaxis"/>
    <property type="evidence" value="ECO:0007669"/>
    <property type="project" value="UniProtKB-KW"/>
</dbReference>
<dbReference type="Pfam" id="PF03748">
    <property type="entry name" value="FliL"/>
    <property type="match status" value="1"/>
</dbReference>
<dbReference type="GO" id="GO:0005886">
    <property type="term" value="C:plasma membrane"/>
    <property type="evidence" value="ECO:0007669"/>
    <property type="project" value="UniProtKB-SubCell"/>
</dbReference>
<dbReference type="GO" id="GO:0071978">
    <property type="term" value="P:bacterial-type flagellum-dependent swarming motility"/>
    <property type="evidence" value="ECO:0007669"/>
    <property type="project" value="TreeGrafter"/>
</dbReference>
<organism evidence="12 13">
    <name type="scientific">Candidatus Nitrosymbiomonas proteolyticus</name>
    <dbReference type="NCBI Taxonomy" id="2608984"/>
    <lineage>
        <taxon>Bacteria</taxon>
        <taxon>Bacillati</taxon>
        <taxon>Armatimonadota</taxon>
        <taxon>Armatimonadota incertae sedis</taxon>
        <taxon>Candidatus Nitrosymbiomonas</taxon>
    </lineage>
</organism>
<keyword evidence="8 10" id="KW-1133">Transmembrane helix</keyword>
<evidence type="ECO:0000313" key="13">
    <source>
        <dbReference type="Proteomes" id="UP000662873"/>
    </source>
</evidence>
<keyword evidence="5 10" id="KW-0145">Chemotaxis</keyword>
<evidence type="ECO:0000256" key="11">
    <source>
        <dbReference type="SAM" id="MobiDB-lite"/>
    </source>
</evidence>
<name>A0A809RWE4_9BACT</name>
<accession>A0A809RWE4</accession>
<evidence type="ECO:0000313" key="12">
    <source>
        <dbReference type="EMBL" id="BBO24192.1"/>
    </source>
</evidence>
<comment type="function">
    <text evidence="1 10">Controls the rotational direction of flagella during chemotaxis.</text>
</comment>
<evidence type="ECO:0000256" key="2">
    <source>
        <dbReference type="ARBA" id="ARBA00004162"/>
    </source>
</evidence>
<dbReference type="GO" id="GO:0009425">
    <property type="term" value="C:bacterial-type flagellum basal body"/>
    <property type="evidence" value="ECO:0007669"/>
    <property type="project" value="InterPro"/>
</dbReference>
<dbReference type="InterPro" id="IPR005503">
    <property type="entry name" value="FliL"/>
</dbReference>
<evidence type="ECO:0000256" key="10">
    <source>
        <dbReference type="RuleBase" id="RU364125"/>
    </source>
</evidence>
<dbReference type="PANTHER" id="PTHR35091">
    <property type="entry name" value="FLAGELLAR PROTEIN FLIL"/>
    <property type="match status" value="1"/>
</dbReference>
<evidence type="ECO:0000256" key="9">
    <source>
        <dbReference type="ARBA" id="ARBA00023136"/>
    </source>
</evidence>
<sequence>MSETVEETPKKKGGPKLPILLALVILLAGGGYFAFKLKSSGKAAEKPKVELGEVVALDEFLVNLNSGTAYLRAEISLQLRKGYEKADFDKNLAAVRDAIVMELSSKQMGEVTTMEGKIALKRRLAEAINKVLAISEPEKAAKPEPKNGPKAKKPTEEPAQAASQPGQPKNPDWDSDEGPVLRVFFTGFTTQ</sequence>
<comment type="subcellular location">
    <subcellularLocation>
        <location evidence="2">Cell membrane</location>
        <topology evidence="2">Single-pass membrane protein</topology>
    </subcellularLocation>
</comment>
<dbReference type="EMBL" id="AP021858">
    <property type="protein sequence ID" value="BBO24192.1"/>
    <property type="molecule type" value="Genomic_DNA"/>
</dbReference>
<feature type="transmembrane region" description="Helical" evidence="10">
    <location>
        <begin position="17"/>
        <end position="35"/>
    </location>
</feature>
<evidence type="ECO:0000256" key="8">
    <source>
        <dbReference type="ARBA" id="ARBA00022989"/>
    </source>
</evidence>
<keyword evidence="9 10" id="KW-0472">Membrane</keyword>
<keyword evidence="12" id="KW-0969">Cilium</keyword>
<evidence type="ECO:0000256" key="7">
    <source>
        <dbReference type="ARBA" id="ARBA00022779"/>
    </source>
</evidence>
<proteinExistence type="inferred from homology"/>